<comment type="caution">
    <text evidence="1">The sequence shown here is derived from an EMBL/GenBank/DDBJ whole genome shotgun (WGS) entry which is preliminary data.</text>
</comment>
<dbReference type="InterPro" id="IPR007711">
    <property type="entry name" value="HigB-1"/>
</dbReference>
<sequence>MIQSFADAETERIWSGQRSRKLPPDIQAVALRKLRLMNSARQLTDLRVPPGNRLEALKGNGLGQHSIRINDQWRICFTWNDGGPSDVGIVDYHD</sequence>
<protein>
    <submittedName>
        <fullName evidence="1">Type II toxin-antitoxin system RelE/ParE family toxin</fullName>
    </submittedName>
</protein>
<dbReference type="EMBL" id="STGU01000006">
    <property type="protein sequence ID" value="THV35452.1"/>
    <property type="molecule type" value="Genomic_DNA"/>
</dbReference>
<dbReference type="PANTHER" id="PTHR40266:SF2">
    <property type="entry name" value="TOXIN HIGB-1"/>
    <property type="match status" value="1"/>
</dbReference>
<reference evidence="1 2" key="1">
    <citation type="submission" date="2019-04" db="EMBL/GenBank/DDBJ databases">
        <title>genome sequence of strain W3.</title>
        <authorList>
            <person name="Gao J."/>
            <person name="Sun J."/>
        </authorList>
    </citation>
    <scope>NUCLEOTIDE SEQUENCE [LARGE SCALE GENOMIC DNA]</scope>
    <source>
        <strain evidence="1 2">W3</strain>
    </source>
</reference>
<accession>A0A4S8PZH6</accession>
<evidence type="ECO:0000313" key="1">
    <source>
        <dbReference type="EMBL" id="THV35452.1"/>
    </source>
</evidence>
<name>A0A4S8PZH6_9HYPH</name>
<dbReference type="PANTHER" id="PTHR40266">
    <property type="entry name" value="TOXIN HIGB-1"/>
    <property type="match status" value="1"/>
</dbReference>
<organism evidence="1 2">
    <name type="scientific">Rhizobium rosettiformans W3</name>
    <dbReference type="NCBI Taxonomy" id="538378"/>
    <lineage>
        <taxon>Bacteria</taxon>
        <taxon>Pseudomonadati</taxon>
        <taxon>Pseudomonadota</taxon>
        <taxon>Alphaproteobacteria</taxon>
        <taxon>Hyphomicrobiales</taxon>
        <taxon>Rhizobiaceae</taxon>
        <taxon>Rhizobium/Agrobacterium group</taxon>
        <taxon>Rhizobium</taxon>
    </lineage>
</organism>
<dbReference type="Proteomes" id="UP000307378">
    <property type="component" value="Unassembled WGS sequence"/>
</dbReference>
<dbReference type="SUPFAM" id="SSF143011">
    <property type="entry name" value="RelE-like"/>
    <property type="match status" value="1"/>
</dbReference>
<dbReference type="Pfam" id="PF05015">
    <property type="entry name" value="HigB-like_toxin"/>
    <property type="match status" value="1"/>
</dbReference>
<dbReference type="AlphaFoldDB" id="A0A4S8PZH6"/>
<proteinExistence type="predicted"/>
<evidence type="ECO:0000313" key="2">
    <source>
        <dbReference type="Proteomes" id="UP000307378"/>
    </source>
</evidence>
<dbReference type="InterPro" id="IPR035093">
    <property type="entry name" value="RelE/ParE_toxin_dom_sf"/>
</dbReference>
<dbReference type="RefSeq" id="WP_136541195.1">
    <property type="nucleotide sequence ID" value="NZ_STGU01000006.1"/>
</dbReference>
<gene>
    <name evidence="1" type="ORF">FAA86_13045</name>
</gene>
<dbReference type="Gene3D" id="3.30.2310.20">
    <property type="entry name" value="RelE-like"/>
    <property type="match status" value="1"/>
</dbReference>